<evidence type="ECO:0000313" key="9">
    <source>
        <dbReference type="Proteomes" id="UP000010384"/>
    </source>
</evidence>
<proteinExistence type="predicted"/>
<dbReference type="InterPro" id="IPR012337">
    <property type="entry name" value="RNaseH-like_sf"/>
</dbReference>
<protein>
    <submittedName>
        <fullName evidence="2">Transposase IS4 family protein</fullName>
    </submittedName>
</protein>
<dbReference type="RefSeq" id="WP_015152474.1">
    <property type="nucleotide sequence ID" value="NC_019695.1"/>
</dbReference>
<dbReference type="InterPro" id="IPR002559">
    <property type="entry name" value="Transposase_11"/>
</dbReference>
<dbReference type="OrthoDB" id="527031at2"/>
<name>K9TU53_CHRTP</name>
<reference evidence="2 9" key="1">
    <citation type="submission" date="2012-06" db="EMBL/GenBank/DDBJ databases">
        <title>Finished chromosome of genome of Chroococcidiopsis thermalis PCC 7203.</title>
        <authorList>
            <consortium name="US DOE Joint Genome Institute"/>
            <person name="Gugger M."/>
            <person name="Coursin T."/>
            <person name="Rippka R."/>
            <person name="Tandeau De Marsac N."/>
            <person name="Huntemann M."/>
            <person name="Wei C.-L."/>
            <person name="Han J."/>
            <person name="Detter J.C."/>
            <person name="Han C."/>
            <person name="Tapia R."/>
            <person name="Davenport K."/>
            <person name="Daligault H."/>
            <person name="Erkkila T."/>
            <person name="Gu W."/>
            <person name="Munk A.C.C."/>
            <person name="Teshima H."/>
            <person name="Xu Y."/>
            <person name="Chain P."/>
            <person name="Chen A."/>
            <person name="Krypides N."/>
            <person name="Mavromatis K."/>
            <person name="Markowitz V."/>
            <person name="Szeto E."/>
            <person name="Ivanova N."/>
            <person name="Mikhailova N."/>
            <person name="Ovchinnikova G."/>
            <person name="Pagani I."/>
            <person name="Pati A."/>
            <person name="Goodwin L."/>
            <person name="Peters L."/>
            <person name="Pitluck S."/>
            <person name="Woyke T."/>
            <person name="Kerfeld C."/>
        </authorList>
    </citation>
    <scope>NUCLEOTIDE SEQUENCE [LARGE SCALE GENOMIC DNA]</scope>
    <source>
        <strain evidence="2 9">PCC 7203</strain>
    </source>
</reference>
<dbReference type="KEGG" id="cthe:Chro_3625"/>
<dbReference type="EMBL" id="CP003597">
    <property type="protein sequence ID" value="AFY89641.1"/>
    <property type="molecule type" value="Genomic_DNA"/>
</dbReference>
<dbReference type="Pfam" id="PF01609">
    <property type="entry name" value="DDE_Tnp_1"/>
    <property type="match status" value="1"/>
</dbReference>
<keyword evidence="9" id="KW-1185">Reference proteome</keyword>
<dbReference type="EMBL" id="CP003597">
    <property type="protein sequence ID" value="AFY89211.1"/>
    <property type="molecule type" value="Genomic_DNA"/>
</dbReference>
<dbReference type="KEGG" id="cthe:Chro_0939"/>
<gene>
    <name evidence="2" type="ORF">Chro_0371</name>
    <name evidence="3" type="ORF">Chro_0939</name>
    <name evidence="4" type="ORF">Chro_3035</name>
    <name evidence="5" type="ORF">Chro_3292</name>
    <name evidence="6" type="ORF">Chro_3625</name>
    <name evidence="7" type="ORF">Chro_3781</name>
    <name evidence="8" type="ORF">Chro_4240</name>
</gene>
<dbReference type="eggNOG" id="COG3385">
    <property type="taxonomic scope" value="Bacteria"/>
</dbReference>
<sequence length="371" mass="42647">METLLAHAQGLVYTLLDLMPSHYQRDSLQALLGLFLQAQGHPLPQQCKTKSASALSRFLNVYPWSTRRLIRSTRSFVLQQILSQPRIGRRPILQVIIDLTTLEKRGKFKLLDGLVRVFHSKRGLHLVVMYLVVGQWRVPWNFRVYRGKNHSSPAQLGLRLVQSLPSLLSQHFQLMILVDTAFGSAEFLHGIRKLKYHAIAGVRCDRKLQDGRNVKQLCRRGQQVRLVKLKFPVSLSWYYLKRDDGRLEKRFVLSTKPLKASTINYWGKKRWQIEGWFKTAKHRFGLDQFGQGTLLGVYRWLVLSLLAYLLAHWAYLSTASTDSPDWGKAAQLALEALLPQLVVLLLLLESKRLTPLARSLGFDIQITCCKI</sequence>
<dbReference type="EMBL" id="CP003597">
    <property type="protein sequence ID" value="AFY85923.1"/>
    <property type="molecule type" value="Genomic_DNA"/>
</dbReference>
<evidence type="ECO:0000313" key="2">
    <source>
        <dbReference type="EMBL" id="AFY85923.1"/>
    </source>
</evidence>
<dbReference type="PATRIC" id="fig|251229.3.peg.1111"/>
<dbReference type="GO" id="GO:0006313">
    <property type="term" value="P:DNA transposition"/>
    <property type="evidence" value="ECO:0007669"/>
    <property type="project" value="InterPro"/>
</dbReference>
<dbReference type="EMBL" id="CP003597">
    <property type="protein sequence ID" value="AFY88752.1"/>
    <property type="molecule type" value="Genomic_DNA"/>
</dbReference>
<evidence type="ECO:0000313" key="8">
    <source>
        <dbReference type="EMBL" id="AFY89641.1"/>
    </source>
</evidence>
<dbReference type="Proteomes" id="UP000010384">
    <property type="component" value="Chromosome"/>
</dbReference>
<dbReference type="EMBL" id="CP003597">
    <property type="protein sequence ID" value="AFY89073.1"/>
    <property type="molecule type" value="Genomic_DNA"/>
</dbReference>
<dbReference type="AlphaFoldDB" id="K9TU53"/>
<dbReference type="InParanoid" id="K9TU53"/>
<dbReference type="STRING" id="251229.Chro_0371"/>
<dbReference type="GO" id="GO:0003677">
    <property type="term" value="F:DNA binding"/>
    <property type="evidence" value="ECO:0007669"/>
    <property type="project" value="InterPro"/>
</dbReference>
<dbReference type="EMBL" id="CP003597">
    <property type="protein sequence ID" value="AFY88502.1"/>
    <property type="molecule type" value="Genomic_DNA"/>
</dbReference>
<feature type="domain" description="Transposase IS4-like" evidence="1">
    <location>
        <begin position="137"/>
        <end position="310"/>
    </location>
</feature>
<dbReference type="SUPFAM" id="SSF53098">
    <property type="entry name" value="Ribonuclease H-like"/>
    <property type="match status" value="1"/>
</dbReference>
<evidence type="ECO:0000313" key="4">
    <source>
        <dbReference type="EMBL" id="AFY88502.1"/>
    </source>
</evidence>
<organism evidence="2 9">
    <name type="scientific">Chroococcidiopsis thermalis (strain PCC 7203)</name>
    <dbReference type="NCBI Taxonomy" id="251229"/>
    <lineage>
        <taxon>Bacteria</taxon>
        <taxon>Bacillati</taxon>
        <taxon>Cyanobacteriota</taxon>
        <taxon>Cyanophyceae</taxon>
        <taxon>Chroococcidiopsidales</taxon>
        <taxon>Chroococcidiopsidaceae</taxon>
        <taxon>Chroococcidiopsis</taxon>
    </lineage>
</organism>
<dbReference type="KEGG" id="cthe:Chro_0371"/>
<evidence type="ECO:0000313" key="3">
    <source>
        <dbReference type="EMBL" id="AFY86474.1"/>
    </source>
</evidence>
<dbReference type="HOGENOM" id="CLU_064472_1_0_3"/>
<accession>K9TU53</accession>
<dbReference type="KEGG" id="cthe:Chro_4240"/>
<dbReference type="KEGG" id="cthe:Chro_3035"/>
<evidence type="ECO:0000313" key="5">
    <source>
        <dbReference type="EMBL" id="AFY88752.1"/>
    </source>
</evidence>
<evidence type="ECO:0000313" key="7">
    <source>
        <dbReference type="EMBL" id="AFY89211.1"/>
    </source>
</evidence>
<dbReference type="GO" id="GO:0004803">
    <property type="term" value="F:transposase activity"/>
    <property type="evidence" value="ECO:0007669"/>
    <property type="project" value="InterPro"/>
</dbReference>
<dbReference type="KEGG" id="cthe:Chro_3781"/>
<evidence type="ECO:0000259" key="1">
    <source>
        <dbReference type="Pfam" id="PF01609"/>
    </source>
</evidence>
<dbReference type="KEGG" id="cthe:Chro_3292"/>
<evidence type="ECO:0000313" key="6">
    <source>
        <dbReference type="EMBL" id="AFY89073.1"/>
    </source>
</evidence>
<dbReference type="EMBL" id="CP003597">
    <property type="protein sequence ID" value="AFY86474.1"/>
    <property type="molecule type" value="Genomic_DNA"/>
</dbReference>